<organism evidence="8 9">
    <name type="scientific">Clavelina lepadiformis</name>
    <name type="common">Light-bulb sea squirt</name>
    <name type="synonym">Ascidia lepadiformis</name>
    <dbReference type="NCBI Taxonomy" id="159417"/>
    <lineage>
        <taxon>Eukaryota</taxon>
        <taxon>Metazoa</taxon>
        <taxon>Chordata</taxon>
        <taxon>Tunicata</taxon>
        <taxon>Ascidiacea</taxon>
        <taxon>Aplousobranchia</taxon>
        <taxon>Clavelinidae</taxon>
        <taxon>Clavelina</taxon>
    </lineage>
</organism>
<accession>A0ABP0GFP8</accession>
<evidence type="ECO:0000313" key="8">
    <source>
        <dbReference type="EMBL" id="CAK8690605.1"/>
    </source>
</evidence>
<gene>
    <name evidence="8" type="ORF">CVLEPA_LOCUS23203</name>
</gene>
<evidence type="ECO:0000256" key="1">
    <source>
        <dbReference type="ARBA" id="ARBA00004141"/>
    </source>
</evidence>
<evidence type="ECO:0000256" key="7">
    <source>
        <dbReference type="SAM" id="Phobius"/>
    </source>
</evidence>
<sequence>MSASFFYQASTESQRLDETSTKSQVSYDVTTQTAPNSKGNLGVVDIVVVALYILLTLAVGIWASRRGSKDSIKGYFLAGRHIVWIPVGASLFASNIGTGHFIGLAGTGAASGIAIGAFEWIAPFNILQLGWFFLPIYLACKVFTMPEYLHKRFGGMRLRVTLSVISLALYVLTKIAVDLFAGALFIQQAFNINLYLAIVTLLVVTAIYTVLGGLKAVIYTDAMQAVVMLVGGILLMILGFVRVGGYDNLKVLYMEAKPQTTKDILLADNETTCGIPREDAFHLFRDPITSDLPWPGMLFGIYFLGSWYWCTDQVIVQRTLAAKSLHHAKAGCIMAGFLKIIPMYMIVMTGMISRVLFPNEVACTDQQKCERICGNSQGCSNIAYPKLVLEILPSGLRGIMVAAMLSALMSSLTSIFNSASTIFTIDIWKCIRKRATEKEMLIVGKLTVCVLVVISILWIPVLLSSAGGQLFIYLQSIQSALGPPIFVLYLFAVSWPRVNEQGAFWGLISGFTVGVIRLILDFTYEAPGCDEEETRPWIVHRVNYLHVSPIVFLISSFMTLLVSYLTKPLPEKQLANATWFTRKENCPMQEDDNLSALSVRQSSKDEEKMGSSTFVKVASDEKVDVVDVKLKKDVLLTAPDNVEEVNSSADDGNIAVKRETNSTRIPWEYAVDVFAILLTMIVTFLFGYYA</sequence>
<keyword evidence="9" id="KW-1185">Reference proteome</keyword>
<feature type="transmembrane region" description="Helical" evidence="7">
    <location>
        <begin position="292"/>
        <end position="310"/>
    </location>
</feature>
<dbReference type="InterPro" id="IPR001734">
    <property type="entry name" value="Na/solute_symporter"/>
</dbReference>
<dbReference type="EMBL" id="CAWYQH010000119">
    <property type="protein sequence ID" value="CAK8690605.1"/>
    <property type="molecule type" value="Genomic_DNA"/>
</dbReference>
<dbReference type="PANTHER" id="PTHR11819">
    <property type="entry name" value="SOLUTE CARRIER FAMILY 5"/>
    <property type="match status" value="1"/>
</dbReference>
<proteinExistence type="inferred from homology"/>
<feature type="transmembrane region" description="Helical" evidence="7">
    <location>
        <begin position="192"/>
        <end position="214"/>
    </location>
</feature>
<evidence type="ECO:0000256" key="5">
    <source>
        <dbReference type="ARBA" id="ARBA00023136"/>
    </source>
</evidence>
<feature type="transmembrane region" description="Helical" evidence="7">
    <location>
        <begin position="440"/>
        <end position="459"/>
    </location>
</feature>
<keyword evidence="5 7" id="KW-0472">Membrane</keyword>
<evidence type="ECO:0000256" key="2">
    <source>
        <dbReference type="ARBA" id="ARBA00006434"/>
    </source>
</evidence>
<keyword evidence="4 7" id="KW-1133">Transmembrane helix</keyword>
<evidence type="ECO:0000256" key="3">
    <source>
        <dbReference type="ARBA" id="ARBA00022692"/>
    </source>
</evidence>
<dbReference type="InterPro" id="IPR038377">
    <property type="entry name" value="Na/Glc_symporter_sf"/>
</dbReference>
<feature type="transmembrane region" description="Helical" evidence="7">
    <location>
        <begin position="160"/>
        <end position="186"/>
    </location>
</feature>
<feature type="transmembrane region" description="Helical" evidence="7">
    <location>
        <begin position="331"/>
        <end position="352"/>
    </location>
</feature>
<name>A0ABP0GFP8_CLALP</name>
<feature type="transmembrane region" description="Helical" evidence="7">
    <location>
        <begin position="113"/>
        <end position="139"/>
    </location>
</feature>
<comment type="similarity">
    <text evidence="2 6">Belongs to the sodium:solute symporter (SSF) (TC 2.A.21) family.</text>
</comment>
<dbReference type="Gene3D" id="1.20.1730.10">
    <property type="entry name" value="Sodium/glucose cotransporter"/>
    <property type="match status" value="1"/>
</dbReference>
<feature type="transmembrane region" description="Helical" evidence="7">
    <location>
        <begin position="667"/>
        <end position="689"/>
    </location>
</feature>
<feature type="transmembrane region" description="Helical" evidence="7">
    <location>
        <begin position="41"/>
        <end position="63"/>
    </location>
</feature>
<evidence type="ECO:0000313" key="9">
    <source>
        <dbReference type="Proteomes" id="UP001642483"/>
    </source>
</evidence>
<reference evidence="8 9" key="1">
    <citation type="submission" date="2024-02" db="EMBL/GenBank/DDBJ databases">
        <authorList>
            <person name="Daric V."/>
            <person name="Darras S."/>
        </authorList>
    </citation>
    <scope>NUCLEOTIDE SEQUENCE [LARGE SCALE GENOMIC DNA]</scope>
</reference>
<evidence type="ECO:0000256" key="6">
    <source>
        <dbReference type="RuleBase" id="RU362091"/>
    </source>
</evidence>
<dbReference type="NCBIfam" id="TIGR00813">
    <property type="entry name" value="sss"/>
    <property type="match status" value="1"/>
</dbReference>
<feature type="transmembrane region" description="Helical" evidence="7">
    <location>
        <begin position="504"/>
        <end position="524"/>
    </location>
</feature>
<comment type="subcellular location">
    <subcellularLocation>
        <location evidence="1">Membrane</location>
        <topology evidence="1">Multi-pass membrane protein</topology>
    </subcellularLocation>
</comment>
<dbReference type="PROSITE" id="PS50283">
    <property type="entry name" value="NA_SOLUT_SYMP_3"/>
    <property type="match status" value="1"/>
</dbReference>
<dbReference type="Pfam" id="PF00474">
    <property type="entry name" value="SSF"/>
    <property type="match status" value="1"/>
</dbReference>
<keyword evidence="3 7" id="KW-0812">Transmembrane</keyword>
<evidence type="ECO:0000256" key="4">
    <source>
        <dbReference type="ARBA" id="ARBA00022989"/>
    </source>
</evidence>
<feature type="transmembrane region" description="Helical" evidence="7">
    <location>
        <begin position="399"/>
        <end position="428"/>
    </location>
</feature>
<dbReference type="Proteomes" id="UP001642483">
    <property type="component" value="Unassembled WGS sequence"/>
</dbReference>
<comment type="caution">
    <text evidence="8">The sequence shown here is derived from an EMBL/GenBank/DDBJ whole genome shotgun (WGS) entry which is preliminary data.</text>
</comment>
<feature type="transmembrane region" description="Helical" evidence="7">
    <location>
        <begin position="471"/>
        <end position="492"/>
    </location>
</feature>
<dbReference type="PANTHER" id="PTHR11819:SF196">
    <property type="entry name" value="SODIUM_GLUCOSE COTRANSPORTER 4"/>
    <property type="match status" value="1"/>
</dbReference>
<feature type="transmembrane region" description="Helical" evidence="7">
    <location>
        <begin position="544"/>
        <end position="565"/>
    </location>
</feature>
<feature type="transmembrane region" description="Helical" evidence="7">
    <location>
        <begin position="226"/>
        <end position="245"/>
    </location>
</feature>
<protein>
    <submittedName>
        <fullName evidence="8">Uncharacterized protein</fullName>
    </submittedName>
</protein>